<sequence length="189" mass="21372">MKSPFSSVLLSLFIASVFFAAACQSQEDNTDDSNNDIGHRKSPIAISAINHADTYIKVVYGQPYKRGRVIFGELEAWGEIWRTGANEATEIIMTDSVVMGDELVEPSTYALFTIPQPDSFTVILNHELGQWGAFEYDSTLDYKRMKFPVQNLESPVEAFTIEFSEPQDNETVMSLRWDTVQVDVPIRFE</sequence>
<dbReference type="InterPro" id="IPR021314">
    <property type="entry name" value="DUF2911"/>
</dbReference>
<protein>
    <recommendedName>
        <fullName evidence="4">DUF2911 domain-containing protein</fullName>
    </recommendedName>
</protein>
<dbReference type="RefSeq" id="WP_142454150.1">
    <property type="nucleotide sequence ID" value="NZ_FXTP01000006.1"/>
</dbReference>
<dbReference type="Pfam" id="PF11138">
    <property type="entry name" value="DUF2911"/>
    <property type="match status" value="1"/>
</dbReference>
<evidence type="ECO:0000313" key="2">
    <source>
        <dbReference type="EMBL" id="SMO63190.1"/>
    </source>
</evidence>
<name>A0A521CX03_9BACT</name>
<dbReference type="PROSITE" id="PS51257">
    <property type="entry name" value="PROKAR_LIPOPROTEIN"/>
    <property type="match status" value="1"/>
</dbReference>
<evidence type="ECO:0000313" key="3">
    <source>
        <dbReference type="Proteomes" id="UP000317557"/>
    </source>
</evidence>
<gene>
    <name evidence="2" type="ORF">SAMN06265219_106123</name>
</gene>
<evidence type="ECO:0000256" key="1">
    <source>
        <dbReference type="SAM" id="SignalP"/>
    </source>
</evidence>
<evidence type="ECO:0008006" key="4">
    <source>
        <dbReference type="Google" id="ProtNLM"/>
    </source>
</evidence>
<organism evidence="2 3">
    <name type="scientific">Gracilimonas mengyeensis</name>
    <dbReference type="NCBI Taxonomy" id="1302730"/>
    <lineage>
        <taxon>Bacteria</taxon>
        <taxon>Pseudomonadati</taxon>
        <taxon>Balneolota</taxon>
        <taxon>Balneolia</taxon>
        <taxon>Balneolales</taxon>
        <taxon>Balneolaceae</taxon>
        <taxon>Gracilimonas</taxon>
    </lineage>
</organism>
<dbReference type="AlphaFoldDB" id="A0A521CX03"/>
<proteinExistence type="predicted"/>
<reference evidence="2 3" key="1">
    <citation type="submission" date="2017-05" db="EMBL/GenBank/DDBJ databases">
        <authorList>
            <person name="Varghese N."/>
            <person name="Submissions S."/>
        </authorList>
    </citation>
    <scope>NUCLEOTIDE SEQUENCE [LARGE SCALE GENOMIC DNA]</scope>
    <source>
        <strain evidence="2 3">DSM 21985</strain>
    </source>
</reference>
<dbReference type="Proteomes" id="UP000317557">
    <property type="component" value="Unassembled WGS sequence"/>
</dbReference>
<accession>A0A521CX03</accession>
<keyword evidence="3" id="KW-1185">Reference proteome</keyword>
<dbReference type="EMBL" id="FXTP01000006">
    <property type="protein sequence ID" value="SMO63190.1"/>
    <property type="molecule type" value="Genomic_DNA"/>
</dbReference>
<dbReference type="OrthoDB" id="195456at2"/>
<feature type="signal peptide" evidence="1">
    <location>
        <begin position="1"/>
        <end position="20"/>
    </location>
</feature>
<keyword evidence="1" id="KW-0732">Signal</keyword>
<feature type="chain" id="PRO_5021805197" description="DUF2911 domain-containing protein" evidence="1">
    <location>
        <begin position="21"/>
        <end position="189"/>
    </location>
</feature>